<keyword evidence="4" id="KW-1185">Reference proteome</keyword>
<dbReference type="Gene3D" id="1.25.40.20">
    <property type="entry name" value="Ankyrin repeat-containing domain"/>
    <property type="match status" value="1"/>
</dbReference>
<evidence type="ECO:0000256" key="2">
    <source>
        <dbReference type="ARBA" id="ARBA00023043"/>
    </source>
</evidence>
<dbReference type="Proteomes" id="UP000663873">
    <property type="component" value="Unassembled WGS sequence"/>
</dbReference>
<dbReference type="InterPro" id="IPR002110">
    <property type="entry name" value="Ankyrin_rpt"/>
</dbReference>
<dbReference type="PANTHER" id="PTHR24186">
    <property type="entry name" value="PROTEIN PHOSPHATASE 1 REGULATORY SUBUNIT"/>
    <property type="match status" value="1"/>
</dbReference>
<evidence type="ECO:0000256" key="1">
    <source>
        <dbReference type="ARBA" id="ARBA00022737"/>
    </source>
</evidence>
<dbReference type="AlphaFoldDB" id="A0A821FKB1"/>
<evidence type="ECO:0000313" key="3">
    <source>
        <dbReference type="EMBL" id="CAF4651108.1"/>
    </source>
</evidence>
<sequence length="227" mass="26198">MMNNKRRYFILDPTEPEGGDLLVQQMNLLTTEEKYIETNRRHINDDKIPKIDKYLGQLQDAIVEFVRTNNPSRLFRRTRLLLVKYDQNPPPLDDAIRNGHFDIALKLIEQVVDMSSTSPGLLERKNNDGETPLLLAAKLNQWILIEVIIKKRLDLTENTDENDNNILHLLANIPENKACETIKNVLQLLSDNLRVNLLKQKNKDNQTPIEIAQSKNNTHCADLLNKS</sequence>
<dbReference type="PANTHER" id="PTHR24186:SF38">
    <property type="entry name" value="ANKYRIN REPEAT FAMILY PROTEIN"/>
    <property type="match status" value="1"/>
</dbReference>
<keyword evidence="2" id="KW-0040">ANK repeat</keyword>
<keyword evidence="1" id="KW-0677">Repeat</keyword>
<accession>A0A821FKB1</accession>
<evidence type="ECO:0008006" key="5">
    <source>
        <dbReference type="Google" id="ProtNLM"/>
    </source>
</evidence>
<gene>
    <name evidence="3" type="ORF">UJA718_LOCUS33716</name>
</gene>
<dbReference type="SUPFAM" id="SSF48403">
    <property type="entry name" value="Ankyrin repeat"/>
    <property type="match status" value="1"/>
</dbReference>
<comment type="caution">
    <text evidence="3">The sequence shown here is derived from an EMBL/GenBank/DDBJ whole genome shotgun (WGS) entry which is preliminary data.</text>
</comment>
<proteinExistence type="predicted"/>
<dbReference type="InterPro" id="IPR036770">
    <property type="entry name" value="Ankyrin_rpt-contain_sf"/>
</dbReference>
<evidence type="ECO:0000313" key="4">
    <source>
        <dbReference type="Proteomes" id="UP000663873"/>
    </source>
</evidence>
<dbReference type="GO" id="GO:0005886">
    <property type="term" value="C:plasma membrane"/>
    <property type="evidence" value="ECO:0007669"/>
    <property type="project" value="TreeGrafter"/>
</dbReference>
<dbReference type="EMBL" id="CAJOBP010029883">
    <property type="protein sequence ID" value="CAF4651108.1"/>
    <property type="molecule type" value="Genomic_DNA"/>
</dbReference>
<protein>
    <recommendedName>
        <fullName evidence="5">Ankyrin repeat protein</fullName>
    </recommendedName>
</protein>
<name>A0A821FKB1_9BILA</name>
<dbReference type="SMART" id="SM00248">
    <property type="entry name" value="ANK"/>
    <property type="match status" value="2"/>
</dbReference>
<organism evidence="3 4">
    <name type="scientific">Rotaria socialis</name>
    <dbReference type="NCBI Taxonomy" id="392032"/>
    <lineage>
        <taxon>Eukaryota</taxon>
        <taxon>Metazoa</taxon>
        <taxon>Spiralia</taxon>
        <taxon>Gnathifera</taxon>
        <taxon>Rotifera</taxon>
        <taxon>Eurotatoria</taxon>
        <taxon>Bdelloidea</taxon>
        <taxon>Philodinida</taxon>
        <taxon>Philodinidae</taxon>
        <taxon>Rotaria</taxon>
    </lineage>
</organism>
<reference evidence="3" key="1">
    <citation type="submission" date="2021-02" db="EMBL/GenBank/DDBJ databases">
        <authorList>
            <person name="Nowell W R."/>
        </authorList>
    </citation>
    <scope>NUCLEOTIDE SEQUENCE</scope>
</reference>